<gene>
    <name evidence="1" type="ORF">FOTG_13675</name>
</gene>
<evidence type="ECO:0000313" key="1">
    <source>
        <dbReference type="EMBL" id="EXM18253.1"/>
    </source>
</evidence>
<reference evidence="1" key="2">
    <citation type="submission" date="2012-05" db="EMBL/GenBank/DDBJ databases">
        <title>The Genome Annotation of Fusarium oxysporum Cotton.</title>
        <authorList>
            <consortium name="The Broad Institute Genomics Platform"/>
            <person name="Ma L.-J."/>
            <person name="Corby-Kistler H."/>
            <person name="Broz K."/>
            <person name="Gale L.R."/>
            <person name="Jonkers W."/>
            <person name="O'Donnell K."/>
            <person name="Ploetz R."/>
            <person name="Steinberg C."/>
            <person name="Schwartz D.C."/>
            <person name="VanEtten H."/>
            <person name="Zhou S."/>
            <person name="Young S.K."/>
            <person name="Zeng Q."/>
            <person name="Gargeya S."/>
            <person name="Fitzgerald M."/>
            <person name="Abouelleil A."/>
            <person name="Alvarado L."/>
            <person name="Chapman S.B."/>
            <person name="Gainer-Dewar J."/>
            <person name="Goldberg J."/>
            <person name="Griggs A."/>
            <person name="Gujja S."/>
            <person name="Hansen M."/>
            <person name="Howarth C."/>
            <person name="Imamovic A."/>
            <person name="Ireland A."/>
            <person name="Larimer J."/>
            <person name="McCowan C."/>
            <person name="Murphy C."/>
            <person name="Pearson M."/>
            <person name="Poon T.W."/>
            <person name="Priest M."/>
            <person name="Roberts A."/>
            <person name="Saif S."/>
            <person name="Shea T."/>
            <person name="Sykes S."/>
            <person name="Wortman J."/>
            <person name="Nusbaum C."/>
            <person name="Birren B."/>
        </authorList>
    </citation>
    <scope>NUCLEOTIDE SEQUENCE</scope>
    <source>
        <strain evidence="1">25433</strain>
    </source>
</reference>
<reference evidence="1" key="1">
    <citation type="submission" date="2011-11" db="EMBL/GenBank/DDBJ databases">
        <title>The Genome Sequence of Fusarium oxysporum Cotton.</title>
        <authorList>
            <consortium name="The Broad Institute Genome Sequencing Platform"/>
            <person name="Ma L.-J."/>
            <person name="Gale L.R."/>
            <person name="Schwartz D.C."/>
            <person name="Zhou S."/>
            <person name="Corby-Kistler H."/>
            <person name="Young S.K."/>
            <person name="Zeng Q."/>
            <person name="Gargeya S."/>
            <person name="Fitzgerald M."/>
            <person name="Haas B."/>
            <person name="Abouelleil A."/>
            <person name="Alvarado L."/>
            <person name="Arachchi H.M."/>
            <person name="Berlin A."/>
            <person name="Brown A."/>
            <person name="Chapman S.B."/>
            <person name="Chen Z."/>
            <person name="Dunbar C."/>
            <person name="Freedman E."/>
            <person name="Gearin G."/>
            <person name="Goldberg J."/>
            <person name="Griggs A."/>
            <person name="Gujja S."/>
            <person name="Heiman D."/>
            <person name="Howarth C."/>
            <person name="Larson L."/>
            <person name="Lui A."/>
            <person name="MacDonald P.J.P."/>
            <person name="Montmayeur A."/>
            <person name="Murphy C."/>
            <person name="Neiman D."/>
            <person name="Pearson M."/>
            <person name="Priest M."/>
            <person name="Roberts A."/>
            <person name="Saif S."/>
            <person name="Shea T."/>
            <person name="Shenoy N."/>
            <person name="Sisk P."/>
            <person name="Stolte C."/>
            <person name="Sykes S."/>
            <person name="Wortman J."/>
            <person name="Nusbaum C."/>
            <person name="Birren B."/>
        </authorList>
    </citation>
    <scope>NUCLEOTIDE SEQUENCE [LARGE SCALE GENOMIC DNA]</scope>
    <source>
        <strain evidence="1">25433</strain>
    </source>
</reference>
<protein>
    <submittedName>
        <fullName evidence="1">Uncharacterized protein</fullName>
    </submittedName>
</protein>
<dbReference type="HOGENOM" id="CLU_3106410_0_0_1"/>
<organism evidence="1">
    <name type="scientific">Fusarium oxysporum f. sp. vasinfectum 25433</name>
    <dbReference type="NCBI Taxonomy" id="1089449"/>
    <lineage>
        <taxon>Eukaryota</taxon>
        <taxon>Fungi</taxon>
        <taxon>Dikarya</taxon>
        <taxon>Ascomycota</taxon>
        <taxon>Pezizomycotina</taxon>
        <taxon>Sordariomycetes</taxon>
        <taxon>Hypocreomycetidae</taxon>
        <taxon>Hypocreales</taxon>
        <taxon>Nectriaceae</taxon>
        <taxon>Fusarium</taxon>
        <taxon>Fusarium oxysporum species complex</taxon>
    </lineage>
</organism>
<dbReference type="Proteomes" id="UP000030701">
    <property type="component" value="Unassembled WGS sequence"/>
</dbReference>
<dbReference type="AlphaFoldDB" id="X0KXB7"/>
<name>X0KXB7_FUSOX</name>
<accession>X0KXB7</accession>
<dbReference type="EMBL" id="JH657976">
    <property type="protein sequence ID" value="EXM18253.1"/>
    <property type="molecule type" value="Genomic_DNA"/>
</dbReference>
<proteinExistence type="predicted"/>
<sequence length="51" mass="6013">MPETWGWHRDSTRMVKGIWSSGKEWIVPARYYDVLDVAEMGEISIFKARLI</sequence>